<evidence type="ECO:0000313" key="3">
    <source>
        <dbReference type="Proteomes" id="UP000799757"/>
    </source>
</evidence>
<feature type="region of interest" description="Disordered" evidence="1">
    <location>
        <begin position="50"/>
        <end position="133"/>
    </location>
</feature>
<proteinExistence type="predicted"/>
<dbReference type="AlphaFoldDB" id="A0A6A6XMH8"/>
<feature type="compositionally biased region" description="Basic and acidic residues" evidence="1">
    <location>
        <begin position="73"/>
        <end position="86"/>
    </location>
</feature>
<dbReference type="EMBL" id="MU001823">
    <property type="protein sequence ID" value="KAF2796767.1"/>
    <property type="molecule type" value="Genomic_DNA"/>
</dbReference>
<protein>
    <submittedName>
        <fullName evidence="2">Uncharacterized protein</fullName>
    </submittedName>
</protein>
<name>A0A6A6XMH8_9PLEO</name>
<accession>A0A6A6XMH8</accession>
<gene>
    <name evidence="2" type="ORF">K505DRAFT_323085</name>
</gene>
<sequence length="168" mass="18403">MRTPNPSPVTQTPEHTHVYLECPPCTCRLISTTCNPPTWMVPSINATPYNIPPDPSPTHPNRATQNSGVPAREPTKGKKQRKDDSRRHHHPPRRTPPDSRDTSPHVGNKQKTKGKKKKKSSARLLPAATNTPINMSSCIFSPPHSHFSAQISSVALAHPLPSSLLSSP</sequence>
<feature type="compositionally biased region" description="Basic residues" evidence="1">
    <location>
        <begin position="108"/>
        <end position="121"/>
    </location>
</feature>
<keyword evidence="3" id="KW-1185">Reference proteome</keyword>
<reference evidence="2" key="1">
    <citation type="journal article" date="2020" name="Stud. Mycol.">
        <title>101 Dothideomycetes genomes: a test case for predicting lifestyles and emergence of pathogens.</title>
        <authorList>
            <person name="Haridas S."/>
            <person name="Albert R."/>
            <person name="Binder M."/>
            <person name="Bloem J."/>
            <person name="Labutti K."/>
            <person name="Salamov A."/>
            <person name="Andreopoulos B."/>
            <person name="Baker S."/>
            <person name="Barry K."/>
            <person name="Bills G."/>
            <person name="Bluhm B."/>
            <person name="Cannon C."/>
            <person name="Castanera R."/>
            <person name="Culley D."/>
            <person name="Daum C."/>
            <person name="Ezra D."/>
            <person name="Gonzalez J."/>
            <person name="Henrissat B."/>
            <person name="Kuo A."/>
            <person name="Liang C."/>
            <person name="Lipzen A."/>
            <person name="Lutzoni F."/>
            <person name="Magnuson J."/>
            <person name="Mondo S."/>
            <person name="Nolan M."/>
            <person name="Ohm R."/>
            <person name="Pangilinan J."/>
            <person name="Park H.-J."/>
            <person name="Ramirez L."/>
            <person name="Alfaro M."/>
            <person name="Sun H."/>
            <person name="Tritt A."/>
            <person name="Yoshinaga Y."/>
            <person name="Zwiers L.-H."/>
            <person name="Turgeon B."/>
            <person name="Goodwin S."/>
            <person name="Spatafora J."/>
            <person name="Crous P."/>
            <person name="Grigoriev I."/>
        </authorList>
    </citation>
    <scope>NUCLEOTIDE SEQUENCE</scope>
    <source>
        <strain evidence="2">CBS 109.77</strain>
    </source>
</reference>
<dbReference type="Proteomes" id="UP000799757">
    <property type="component" value="Unassembled WGS sequence"/>
</dbReference>
<organism evidence="2 3">
    <name type="scientific">Melanomma pulvis-pyrius CBS 109.77</name>
    <dbReference type="NCBI Taxonomy" id="1314802"/>
    <lineage>
        <taxon>Eukaryota</taxon>
        <taxon>Fungi</taxon>
        <taxon>Dikarya</taxon>
        <taxon>Ascomycota</taxon>
        <taxon>Pezizomycotina</taxon>
        <taxon>Dothideomycetes</taxon>
        <taxon>Pleosporomycetidae</taxon>
        <taxon>Pleosporales</taxon>
        <taxon>Melanommataceae</taxon>
        <taxon>Melanomma</taxon>
    </lineage>
</organism>
<evidence type="ECO:0000313" key="2">
    <source>
        <dbReference type="EMBL" id="KAF2796767.1"/>
    </source>
</evidence>
<evidence type="ECO:0000256" key="1">
    <source>
        <dbReference type="SAM" id="MobiDB-lite"/>
    </source>
</evidence>
<feature type="compositionally biased region" description="Polar residues" evidence="1">
    <location>
        <begin position="59"/>
        <end position="68"/>
    </location>
</feature>